<proteinExistence type="predicted"/>
<dbReference type="Pfam" id="PF19077">
    <property type="entry name" value="Big_13"/>
    <property type="match status" value="1"/>
</dbReference>
<evidence type="ECO:0000259" key="2">
    <source>
        <dbReference type="Pfam" id="PF19077"/>
    </source>
</evidence>
<dbReference type="InterPro" id="IPR012334">
    <property type="entry name" value="Pectin_lyas_fold"/>
</dbReference>
<sequence length="261" mass="28823">LSGNIIFNCSSRSIALYYSSNNTLTFNTVYNGTDVGIYLYRSENNNISYNIIYNNTDYGLSIAHDGGFSDNNIVTWNNFVGNNLGYPSRTSQAYTEYHLTMNNISSNYWSDWSGSGNYPIDGTANNEDPFPLGDPVLPTVTILTPIVQEYDIDTITVMLSGTPTVLHYQYYIAGFDEVNQTWTASVDRTLSDGSYTLYAYGSDLIGNTVHDSVTFTIDAYLPTVAITSPTNTTYTHTGVPLIYTVSYGAATIYLNGMENTT</sequence>
<evidence type="ECO:0008006" key="4">
    <source>
        <dbReference type="Google" id="ProtNLM"/>
    </source>
</evidence>
<protein>
    <recommendedName>
        <fullName evidence="4">Periplasmic copper-binding protein NosD beta helix domain-containing protein</fullName>
    </recommendedName>
</protein>
<evidence type="ECO:0000313" key="3">
    <source>
        <dbReference type="EMBL" id="GAG22909.1"/>
    </source>
</evidence>
<dbReference type="SUPFAM" id="SSF51126">
    <property type="entry name" value="Pectin lyase-like"/>
    <property type="match status" value="1"/>
</dbReference>
<evidence type="ECO:0000259" key="1">
    <source>
        <dbReference type="Pfam" id="PF13229"/>
    </source>
</evidence>
<dbReference type="Pfam" id="PF13229">
    <property type="entry name" value="Beta_helix"/>
    <property type="match status" value="1"/>
</dbReference>
<gene>
    <name evidence="3" type="ORF">S01H1_49516</name>
</gene>
<feature type="domain" description="Bacterial Ig-like" evidence="2">
    <location>
        <begin position="151"/>
        <end position="218"/>
    </location>
</feature>
<reference evidence="3" key="1">
    <citation type="journal article" date="2014" name="Front. Microbiol.">
        <title>High frequency of phylogenetically diverse reductive dehalogenase-homologous genes in deep subseafloor sedimentary metagenomes.</title>
        <authorList>
            <person name="Kawai M."/>
            <person name="Futagami T."/>
            <person name="Toyoda A."/>
            <person name="Takaki Y."/>
            <person name="Nishi S."/>
            <person name="Hori S."/>
            <person name="Arai W."/>
            <person name="Tsubouchi T."/>
            <person name="Morono Y."/>
            <person name="Uchiyama I."/>
            <person name="Ito T."/>
            <person name="Fujiyama A."/>
            <person name="Inagaki F."/>
            <person name="Takami H."/>
        </authorList>
    </citation>
    <scope>NUCLEOTIDE SEQUENCE</scope>
    <source>
        <strain evidence="3">Expedition CK06-06</strain>
    </source>
</reference>
<dbReference type="InterPro" id="IPR006626">
    <property type="entry name" value="PbH1"/>
</dbReference>
<dbReference type="EMBL" id="BARS01031861">
    <property type="protein sequence ID" value="GAG22909.1"/>
    <property type="molecule type" value="Genomic_DNA"/>
</dbReference>
<dbReference type="Gene3D" id="2.160.20.10">
    <property type="entry name" value="Single-stranded right-handed beta-helix, Pectin lyase-like"/>
    <property type="match status" value="1"/>
</dbReference>
<comment type="caution">
    <text evidence="3">The sequence shown here is derived from an EMBL/GenBank/DDBJ whole genome shotgun (WGS) entry which is preliminary data.</text>
</comment>
<feature type="non-terminal residue" evidence="3">
    <location>
        <position position="1"/>
    </location>
</feature>
<dbReference type="AlphaFoldDB" id="X0VWU5"/>
<name>X0VWU5_9ZZZZ</name>
<dbReference type="SMART" id="SM00710">
    <property type="entry name" value="PbH1"/>
    <property type="match status" value="2"/>
</dbReference>
<organism evidence="3">
    <name type="scientific">marine sediment metagenome</name>
    <dbReference type="NCBI Taxonomy" id="412755"/>
    <lineage>
        <taxon>unclassified sequences</taxon>
        <taxon>metagenomes</taxon>
        <taxon>ecological metagenomes</taxon>
    </lineage>
</organism>
<dbReference type="InterPro" id="IPR039448">
    <property type="entry name" value="Beta_helix"/>
</dbReference>
<dbReference type="InterPro" id="IPR022441">
    <property type="entry name" value="Para_beta_helix_rpt-2"/>
</dbReference>
<feature type="non-terminal residue" evidence="3">
    <location>
        <position position="261"/>
    </location>
</feature>
<dbReference type="InterPro" id="IPR044016">
    <property type="entry name" value="Big_13"/>
</dbReference>
<feature type="domain" description="Right handed beta helix" evidence="1">
    <location>
        <begin position="2"/>
        <end position="83"/>
    </location>
</feature>
<dbReference type="InterPro" id="IPR011050">
    <property type="entry name" value="Pectin_lyase_fold/virulence"/>
</dbReference>
<dbReference type="NCBIfam" id="TIGR03804">
    <property type="entry name" value="para_beta_helix"/>
    <property type="match status" value="1"/>
</dbReference>
<accession>X0VWU5</accession>